<comment type="caution">
    <text evidence="2">The sequence shown here is derived from an EMBL/GenBank/DDBJ whole genome shotgun (WGS) entry which is preliminary data.</text>
</comment>
<dbReference type="Pfam" id="PF13428">
    <property type="entry name" value="TPR_14"/>
    <property type="match status" value="1"/>
</dbReference>
<dbReference type="InterPro" id="IPR053188">
    <property type="entry name" value="FkbM_Methyltransferase"/>
</dbReference>
<dbReference type="EMBL" id="JAJFNJ020000003">
    <property type="protein sequence ID" value="MEC3889570.1"/>
    <property type="molecule type" value="Genomic_DNA"/>
</dbReference>
<dbReference type="InterPro" id="IPR011990">
    <property type="entry name" value="TPR-like_helical_dom_sf"/>
</dbReference>
<evidence type="ECO:0000313" key="3">
    <source>
        <dbReference type="Proteomes" id="UP001297361"/>
    </source>
</evidence>
<evidence type="ECO:0000259" key="1">
    <source>
        <dbReference type="Pfam" id="PF05050"/>
    </source>
</evidence>
<dbReference type="Pfam" id="PF05050">
    <property type="entry name" value="Methyltransf_21"/>
    <property type="match status" value="1"/>
</dbReference>
<dbReference type="SUPFAM" id="SSF53335">
    <property type="entry name" value="S-adenosyl-L-methionine-dependent methyltransferases"/>
    <property type="match status" value="1"/>
</dbReference>
<dbReference type="AlphaFoldDB" id="A0AAJ2X6C7"/>
<proteinExistence type="predicted"/>
<keyword evidence="2" id="KW-0489">Methyltransferase</keyword>
<dbReference type="RefSeq" id="WP_228425704.1">
    <property type="nucleotide sequence ID" value="NZ_JAJFNJ020000003.1"/>
</dbReference>
<dbReference type="InterPro" id="IPR029063">
    <property type="entry name" value="SAM-dependent_MTases_sf"/>
</dbReference>
<dbReference type="NCBIfam" id="TIGR01444">
    <property type="entry name" value="fkbM_fam"/>
    <property type="match status" value="1"/>
</dbReference>
<dbReference type="InterPro" id="IPR006342">
    <property type="entry name" value="FkbM_mtfrase"/>
</dbReference>
<dbReference type="Gene3D" id="3.40.50.150">
    <property type="entry name" value="Vaccinia Virus protein VP39"/>
    <property type="match status" value="1"/>
</dbReference>
<dbReference type="GO" id="GO:0032259">
    <property type="term" value="P:methylation"/>
    <property type="evidence" value="ECO:0007669"/>
    <property type="project" value="UniProtKB-KW"/>
</dbReference>
<accession>A0AAJ2X6C7</accession>
<reference evidence="2" key="1">
    <citation type="submission" date="2021-10" db="EMBL/GenBank/DDBJ databases">
        <authorList>
            <person name="Hussein R."/>
            <person name="Harrison J."/>
            <person name="Studholme D.J."/>
            <person name="Vicente J."/>
            <person name="Grant M."/>
        </authorList>
    </citation>
    <scope>NUCLEOTIDE SEQUENCE</scope>
    <source>
        <strain evidence="2">NCPPB 2970</strain>
    </source>
</reference>
<dbReference type="PANTHER" id="PTHR36973:SF4">
    <property type="entry name" value="NODULATION PROTEIN"/>
    <property type="match status" value="1"/>
</dbReference>
<protein>
    <submittedName>
        <fullName evidence="2">FkbM family methyltransferase</fullName>
    </submittedName>
</protein>
<dbReference type="Proteomes" id="UP001297361">
    <property type="component" value="Unassembled WGS sequence"/>
</dbReference>
<dbReference type="InterPro" id="IPR036086">
    <property type="entry name" value="ParB/Sulfiredoxin_sf"/>
</dbReference>
<reference evidence="2" key="2">
    <citation type="submission" date="2024-01" db="EMBL/GenBank/DDBJ databases">
        <title>Long-read genome sequencing of X. campestris pv. papavericola.</title>
        <authorList>
            <person name="Hussain R.M.F."/>
            <person name="Greer S."/>
            <person name="Harrison J."/>
            <person name="Grant M."/>
            <person name="Vicente J."/>
            <person name="Studholme D.J."/>
        </authorList>
    </citation>
    <scope>NUCLEOTIDE SEQUENCE</scope>
    <source>
        <strain evidence="2">NCPPB 2970</strain>
    </source>
</reference>
<dbReference type="PANTHER" id="PTHR36973">
    <property type="entry name" value="SLL1456 PROTEIN-RELATED"/>
    <property type="match status" value="1"/>
</dbReference>
<dbReference type="SUPFAM" id="SSF110849">
    <property type="entry name" value="ParB/Sulfiredoxin"/>
    <property type="match status" value="1"/>
</dbReference>
<dbReference type="SUPFAM" id="SSF48452">
    <property type="entry name" value="TPR-like"/>
    <property type="match status" value="1"/>
</dbReference>
<organism evidence="2 3">
    <name type="scientific">Xanthomonas campestris pv. papavericola</name>
    <dbReference type="NCBI Taxonomy" id="487881"/>
    <lineage>
        <taxon>Bacteria</taxon>
        <taxon>Pseudomonadati</taxon>
        <taxon>Pseudomonadota</taxon>
        <taxon>Gammaproteobacteria</taxon>
        <taxon>Lysobacterales</taxon>
        <taxon>Lysobacteraceae</taxon>
        <taxon>Xanthomonas</taxon>
    </lineage>
</organism>
<feature type="domain" description="Methyltransferase FkbM" evidence="1">
    <location>
        <begin position="399"/>
        <end position="563"/>
    </location>
</feature>
<sequence length="598" mass="66238">MRSNYAATADAQAAMLLLKQGRTEQAQARLRQAVAAEPNNPQWQFELARLLRAEHPKQAVALYAAAERLGSSNAPLEAACLLDPQAVEWVAPAKLWTPDRLDIAVKLRFAQHYMGQVPDDMIDATALYRQHIQQRTAGQEPDALGKTCVADYELAFAMLIEQLREQGFQGHCAIPIDAHGRLLNGAHRLAAALALGLETVAVIHMPAPWTAVDWGMAWFLHHGFSAEHINAVLQSWLQWHTQGARIVLIEHAHSDEAMAVLRALGTHLRIAAWRDVPAAVLAGLHDVQLKAAVLRYVLLEGDDQTLQTVLHAHGAQASIPLRCHALSAQASQQAAHLLLDETRLAAAHGETPRPTAATTAIGQWTRYMPAALAPAIDNRNGFVKWRNLELLTDVQTIIDVGVADGTPDLYRTLKPRHVVFIEPIALFAEQVERVRQQFQSSQYLQIGLSDREEYTFINYREDAPVLSSLLASSALRDTGDERIVRLPVHLRRLDDVFAQLQSTDQTVLLKIDTEGYELQILRGAVESLRSITYVMLELSVIERFHGSYTCAEVVDFMQQNGFLLHTCLSASIDAHGYCRVVDAVFINTARIQHSLAAA</sequence>
<gene>
    <name evidence="2" type="ORF">LLE72_017905</name>
</gene>
<name>A0AAJ2X6C7_XANCA</name>
<dbReference type="Gene3D" id="1.25.40.10">
    <property type="entry name" value="Tetratricopeptide repeat domain"/>
    <property type="match status" value="1"/>
</dbReference>
<evidence type="ECO:0000313" key="2">
    <source>
        <dbReference type="EMBL" id="MEC3889570.1"/>
    </source>
</evidence>
<dbReference type="GO" id="GO:0008171">
    <property type="term" value="F:O-methyltransferase activity"/>
    <property type="evidence" value="ECO:0007669"/>
    <property type="project" value="TreeGrafter"/>
</dbReference>
<keyword evidence="2" id="KW-0808">Transferase</keyword>